<dbReference type="EMBL" id="OY660864">
    <property type="protein sequence ID" value="CAJ1049611.1"/>
    <property type="molecule type" value="Genomic_DNA"/>
</dbReference>
<keyword evidence="2" id="KW-1185">Reference proteome</keyword>
<feature type="non-terminal residue" evidence="1">
    <location>
        <position position="81"/>
    </location>
</feature>
<evidence type="ECO:0000313" key="1">
    <source>
        <dbReference type="EMBL" id="CAJ1049611.1"/>
    </source>
</evidence>
<sequence>MPENDETGESEWERNRQRDLKAAEVQTNMESSTSVLYHGICSLFFSPLLRIINACQAGGLIPPPDCCTQDCEGRSSPRLHS</sequence>
<reference evidence="1" key="1">
    <citation type="submission" date="2023-08" db="EMBL/GenBank/DDBJ databases">
        <authorList>
            <person name="Alioto T."/>
            <person name="Alioto T."/>
            <person name="Gomez Garrido J."/>
        </authorList>
    </citation>
    <scope>NUCLEOTIDE SEQUENCE</scope>
</reference>
<protein>
    <submittedName>
        <fullName evidence="1">Uncharacterized protein</fullName>
    </submittedName>
</protein>
<organism evidence="1 2">
    <name type="scientific">Xyrichtys novacula</name>
    <name type="common">Pearly razorfish</name>
    <name type="synonym">Hemipteronotus novacula</name>
    <dbReference type="NCBI Taxonomy" id="13765"/>
    <lineage>
        <taxon>Eukaryota</taxon>
        <taxon>Metazoa</taxon>
        <taxon>Chordata</taxon>
        <taxon>Craniata</taxon>
        <taxon>Vertebrata</taxon>
        <taxon>Euteleostomi</taxon>
        <taxon>Actinopterygii</taxon>
        <taxon>Neopterygii</taxon>
        <taxon>Teleostei</taxon>
        <taxon>Neoteleostei</taxon>
        <taxon>Acanthomorphata</taxon>
        <taxon>Eupercaria</taxon>
        <taxon>Labriformes</taxon>
        <taxon>Labridae</taxon>
        <taxon>Xyrichtys</taxon>
    </lineage>
</organism>
<accession>A0AAV1ELJ8</accession>
<dbReference type="Proteomes" id="UP001178508">
    <property type="component" value="Chromosome 1"/>
</dbReference>
<proteinExistence type="predicted"/>
<dbReference type="AlphaFoldDB" id="A0AAV1ELJ8"/>
<name>A0AAV1ELJ8_XYRNO</name>
<gene>
    <name evidence="1" type="ORF">XNOV1_A010703</name>
</gene>
<evidence type="ECO:0000313" key="2">
    <source>
        <dbReference type="Proteomes" id="UP001178508"/>
    </source>
</evidence>